<evidence type="ECO:0000256" key="4">
    <source>
        <dbReference type="ARBA" id="ARBA00022598"/>
    </source>
</evidence>
<keyword evidence="7 11" id="KW-0067">ATP-binding</keyword>
<dbReference type="Pfam" id="PF03133">
    <property type="entry name" value="TTL"/>
    <property type="match status" value="1"/>
</dbReference>
<dbReference type="GO" id="GO:0005524">
    <property type="term" value="F:ATP binding"/>
    <property type="evidence" value="ECO:0007669"/>
    <property type="project" value="UniProtKB-UniRule"/>
</dbReference>
<keyword evidence="10" id="KW-0966">Cell projection</keyword>
<comment type="subcellular location">
    <subcellularLocation>
        <location evidence="1">Cytoplasm</location>
        <location evidence="1">Cytoskeleton</location>
        <location evidence="1">Cilium basal body</location>
    </subcellularLocation>
</comment>
<evidence type="ECO:0000313" key="14">
    <source>
        <dbReference type="Proteomes" id="UP000789595"/>
    </source>
</evidence>
<evidence type="ECO:0000256" key="7">
    <source>
        <dbReference type="ARBA" id="ARBA00022840"/>
    </source>
</evidence>
<evidence type="ECO:0000313" key="13">
    <source>
        <dbReference type="EMBL" id="CAH0379395.1"/>
    </source>
</evidence>
<keyword evidence="8" id="KW-0969">Cilium</keyword>
<keyword evidence="14" id="KW-1185">Reference proteome</keyword>
<dbReference type="GO" id="GO:0000226">
    <property type="term" value="P:microtubule cytoskeleton organization"/>
    <property type="evidence" value="ECO:0007669"/>
    <property type="project" value="TreeGrafter"/>
</dbReference>
<evidence type="ECO:0000256" key="10">
    <source>
        <dbReference type="ARBA" id="ARBA00023273"/>
    </source>
</evidence>
<name>A0A8J2X4S7_9STRA</name>
<dbReference type="GO" id="GO:0015631">
    <property type="term" value="F:tubulin binding"/>
    <property type="evidence" value="ECO:0007669"/>
    <property type="project" value="TreeGrafter"/>
</dbReference>
<feature type="domain" description="ATP-grasp" evidence="12">
    <location>
        <begin position="93"/>
        <end position="337"/>
    </location>
</feature>
<organism evidence="13 14">
    <name type="scientific">Pelagomonas calceolata</name>
    <dbReference type="NCBI Taxonomy" id="35677"/>
    <lineage>
        <taxon>Eukaryota</taxon>
        <taxon>Sar</taxon>
        <taxon>Stramenopiles</taxon>
        <taxon>Ochrophyta</taxon>
        <taxon>Pelagophyceae</taxon>
        <taxon>Pelagomonadales</taxon>
        <taxon>Pelagomonadaceae</taxon>
        <taxon>Pelagomonas</taxon>
    </lineage>
</organism>
<evidence type="ECO:0000256" key="6">
    <source>
        <dbReference type="ARBA" id="ARBA00022741"/>
    </source>
</evidence>
<evidence type="ECO:0000256" key="1">
    <source>
        <dbReference type="ARBA" id="ARBA00004120"/>
    </source>
</evidence>
<evidence type="ECO:0000256" key="5">
    <source>
        <dbReference type="ARBA" id="ARBA00022701"/>
    </source>
</evidence>
<gene>
    <name evidence="13" type="ORF">PECAL_6P10150</name>
</gene>
<accession>A0A8J2X4S7</accession>
<dbReference type="InterPro" id="IPR004344">
    <property type="entry name" value="TTL/TTLL_fam"/>
</dbReference>
<dbReference type="InterPro" id="IPR011761">
    <property type="entry name" value="ATP-grasp"/>
</dbReference>
<dbReference type="PANTHER" id="PTHR12241:SF31">
    <property type="entry name" value="POLYGLUTAMYLASE COMPLEX SUBUNIT TTLL1"/>
    <property type="match status" value="1"/>
</dbReference>
<evidence type="ECO:0000256" key="8">
    <source>
        <dbReference type="ARBA" id="ARBA00023069"/>
    </source>
</evidence>
<protein>
    <recommendedName>
        <fullName evidence="12">ATP-grasp domain-containing protein</fullName>
    </recommendedName>
</protein>
<keyword evidence="9" id="KW-0206">Cytoskeleton</keyword>
<evidence type="ECO:0000256" key="3">
    <source>
        <dbReference type="ARBA" id="ARBA00022490"/>
    </source>
</evidence>
<dbReference type="GO" id="GO:0070740">
    <property type="term" value="F:tubulin-glutamic acid ligase activity"/>
    <property type="evidence" value="ECO:0007669"/>
    <property type="project" value="TreeGrafter"/>
</dbReference>
<dbReference type="AlphaFoldDB" id="A0A8J2X4S7"/>
<dbReference type="PROSITE" id="PS50975">
    <property type="entry name" value="ATP_GRASP"/>
    <property type="match status" value="1"/>
</dbReference>
<sequence>MKWKSDSEVQAIVQNFSRRCGARTEGDDWNVFWGHPWNVQRLFHPDLGTRLRDDQLVNHFPNHLELTRKDQMVKNVKRWLREQGRDKQREVFDFVPVTHLLPADYSLFVEEFRRCPRATWIMKPANAAQGRGIFLVTKLHQLRKWSAGRWAATKASESYVISRYVDRPHLVGGRKYDLRLYVLVTSYRPLRVYKHREGFARFCTSKYDPSPANLGNPFVHLTNVAVQKHGKDYNQHHGGKWNLRHCRLHVEATRGRAAAARLFADMDRLIVDSLRAVQAQIINDRHCFECYGYDVLVDDDLKPWLVEVNASPSLSATTRADRVMKLALIRDVLDVVLREGTEARDRPMRGAGGFAVLYDEAGERSAAAAAAAKPRKRGR</sequence>
<evidence type="ECO:0000256" key="9">
    <source>
        <dbReference type="ARBA" id="ARBA00023212"/>
    </source>
</evidence>
<comment type="caution">
    <text evidence="13">The sequence shown here is derived from an EMBL/GenBank/DDBJ whole genome shotgun (WGS) entry which is preliminary data.</text>
</comment>
<keyword evidence="5" id="KW-0493">Microtubule</keyword>
<dbReference type="Gene3D" id="3.30.470.20">
    <property type="entry name" value="ATP-grasp fold, B domain"/>
    <property type="match status" value="1"/>
</dbReference>
<keyword evidence="6 11" id="KW-0547">Nucleotide-binding</keyword>
<keyword evidence="3" id="KW-0963">Cytoplasm</keyword>
<dbReference type="OrthoDB" id="202825at2759"/>
<proteinExistence type="inferred from homology"/>
<dbReference type="GO" id="GO:0036064">
    <property type="term" value="C:ciliary basal body"/>
    <property type="evidence" value="ECO:0007669"/>
    <property type="project" value="TreeGrafter"/>
</dbReference>
<comment type="similarity">
    <text evidence="2">Belongs to the tubulin polyglutamylase family.</text>
</comment>
<evidence type="ECO:0000259" key="12">
    <source>
        <dbReference type="PROSITE" id="PS50975"/>
    </source>
</evidence>
<evidence type="ECO:0000256" key="2">
    <source>
        <dbReference type="ARBA" id="ARBA00006118"/>
    </source>
</evidence>
<reference evidence="13" key="1">
    <citation type="submission" date="2021-11" db="EMBL/GenBank/DDBJ databases">
        <authorList>
            <consortium name="Genoscope - CEA"/>
            <person name="William W."/>
        </authorList>
    </citation>
    <scope>NUCLEOTIDE SEQUENCE</scope>
</reference>
<dbReference type="GO" id="GO:0005874">
    <property type="term" value="C:microtubule"/>
    <property type="evidence" value="ECO:0007669"/>
    <property type="project" value="UniProtKB-KW"/>
</dbReference>
<dbReference type="Proteomes" id="UP000789595">
    <property type="component" value="Unassembled WGS sequence"/>
</dbReference>
<keyword evidence="4" id="KW-0436">Ligase</keyword>
<dbReference type="GO" id="GO:0046872">
    <property type="term" value="F:metal ion binding"/>
    <property type="evidence" value="ECO:0007669"/>
    <property type="project" value="InterPro"/>
</dbReference>
<dbReference type="SUPFAM" id="SSF56059">
    <property type="entry name" value="Glutathione synthetase ATP-binding domain-like"/>
    <property type="match status" value="1"/>
</dbReference>
<dbReference type="EMBL" id="CAKKNE010000006">
    <property type="protein sequence ID" value="CAH0379395.1"/>
    <property type="molecule type" value="Genomic_DNA"/>
</dbReference>
<dbReference type="PROSITE" id="PS51221">
    <property type="entry name" value="TTL"/>
    <property type="match status" value="1"/>
</dbReference>
<dbReference type="PANTHER" id="PTHR12241">
    <property type="entry name" value="TUBULIN POLYGLUTAMYLASE"/>
    <property type="match status" value="1"/>
</dbReference>
<evidence type="ECO:0000256" key="11">
    <source>
        <dbReference type="PROSITE-ProRule" id="PRU00409"/>
    </source>
</evidence>